<reference evidence="2 3" key="1">
    <citation type="submission" date="2021-03" db="EMBL/GenBank/DDBJ databases">
        <title>Genomic Encyclopedia of Type Strains, Phase IV (KMG-IV): sequencing the most valuable type-strain genomes for metagenomic binning, comparative biology and taxonomic classification.</title>
        <authorList>
            <person name="Goeker M."/>
        </authorList>
    </citation>
    <scope>NUCLEOTIDE SEQUENCE [LARGE SCALE GENOMIC DNA]</scope>
    <source>
        <strain evidence="2 3">DSM 1289</strain>
    </source>
</reference>
<feature type="transmembrane region" description="Helical" evidence="1">
    <location>
        <begin position="71"/>
        <end position="89"/>
    </location>
</feature>
<comment type="caution">
    <text evidence="2">The sequence shown here is derived from an EMBL/GenBank/DDBJ whole genome shotgun (WGS) entry which is preliminary data.</text>
</comment>
<feature type="transmembrane region" description="Helical" evidence="1">
    <location>
        <begin position="187"/>
        <end position="206"/>
    </location>
</feature>
<accession>A0ABS4EDS2</accession>
<proteinExistence type="predicted"/>
<evidence type="ECO:0000313" key="2">
    <source>
        <dbReference type="EMBL" id="MBP1856081.1"/>
    </source>
</evidence>
<sequence>MKKALFYGIASSLFFAFTFVLNRSMNLSGGNWMWSASLRYFFMLPLLYIMLLKNRGIKNVLKSIKNSPRPWIIWSTIGFGLFYAPLTFASDYGQSWLVAGCWQLTIVAGILLTPIFGEKIPLKGLAMSFVILTGVFLIQYEQASDIDTKQIFLTIIPIVIAAFAYPLGNRKMMQVCKDNLTTTERVFGMTLCSMPFWIVLACFALEKSGLPSISQVSQSFVIAISSGLIATILFFKATELVKDNAHQLAIIEATQSGEVVFTLLGEVLILGGMLPAIKGFTGLALIIVGMILNSLIASPSNKDVLDDSESQNSATA</sequence>
<dbReference type="InterPro" id="IPR032713">
    <property type="entry name" value="EmrE"/>
</dbReference>
<feature type="transmembrane region" description="Helical" evidence="1">
    <location>
        <begin position="218"/>
        <end position="235"/>
    </location>
</feature>
<keyword evidence="1" id="KW-1133">Transmembrane helix</keyword>
<dbReference type="Proteomes" id="UP000767291">
    <property type="component" value="Unassembled WGS sequence"/>
</dbReference>
<feature type="transmembrane region" description="Helical" evidence="1">
    <location>
        <begin position="120"/>
        <end position="138"/>
    </location>
</feature>
<feature type="transmembrane region" description="Helical" evidence="1">
    <location>
        <begin position="280"/>
        <end position="298"/>
    </location>
</feature>
<name>A0ABS4EDS2_9FIRM</name>
<keyword evidence="1" id="KW-0472">Membrane</keyword>
<feature type="transmembrane region" description="Helical" evidence="1">
    <location>
        <begin position="150"/>
        <end position="167"/>
    </location>
</feature>
<evidence type="ECO:0000256" key="1">
    <source>
        <dbReference type="SAM" id="Phobius"/>
    </source>
</evidence>
<dbReference type="PANTHER" id="PTHR22911">
    <property type="entry name" value="ACYL-MALONYL CONDENSING ENZYME-RELATED"/>
    <property type="match status" value="1"/>
</dbReference>
<protein>
    <submittedName>
        <fullName evidence="2">Drug/metabolite transporter (DMT)-like permease</fullName>
    </submittedName>
</protein>
<dbReference type="Pfam" id="PF13536">
    <property type="entry name" value="EmrE"/>
    <property type="match status" value="1"/>
</dbReference>
<dbReference type="RefSeq" id="WP_209457434.1">
    <property type="nucleotide sequence ID" value="NZ_BAAACS010000016.1"/>
</dbReference>
<gene>
    <name evidence="2" type="ORF">J2Z43_002483</name>
</gene>
<dbReference type="PANTHER" id="PTHR22911:SF137">
    <property type="entry name" value="SOLUTE CARRIER FAMILY 35 MEMBER G2-RELATED"/>
    <property type="match status" value="1"/>
</dbReference>
<organism evidence="2 3">
    <name type="scientific">Metaclostridioides mangenotii</name>
    <dbReference type="NCBI Taxonomy" id="1540"/>
    <lineage>
        <taxon>Bacteria</taxon>
        <taxon>Bacillati</taxon>
        <taxon>Bacillota</taxon>
        <taxon>Clostridia</taxon>
        <taxon>Peptostreptococcales</taxon>
        <taxon>Peptostreptococcaceae</taxon>
        <taxon>Metaclostridioides</taxon>
    </lineage>
</organism>
<feature type="transmembrane region" description="Helical" evidence="1">
    <location>
        <begin position="95"/>
        <end position="113"/>
    </location>
</feature>
<feature type="transmembrane region" description="Helical" evidence="1">
    <location>
        <begin position="32"/>
        <end position="51"/>
    </location>
</feature>
<dbReference type="EMBL" id="JAGGJX010000006">
    <property type="protein sequence ID" value="MBP1856081.1"/>
    <property type="molecule type" value="Genomic_DNA"/>
</dbReference>
<feature type="transmembrane region" description="Helical" evidence="1">
    <location>
        <begin position="256"/>
        <end position="274"/>
    </location>
</feature>
<keyword evidence="3" id="KW-1185">Reference proteome</keyword>
<keyword evidence="1" id="KW-0812">Transmembrane</keyword>
<evidence type="ECO:0000313" key="3">
    <source>
        <dbReference type="Proteomes" id="UP000767291"/>
    </source>
</evidence>